<feature type="transmembrane region" description="Helical" evidence="7">
    <location>
        <begin position="111"/>
        <end position="134"/>
    </location>
</feature>
<dbReference type="Proteomes" id="UP000544222">
    <property type="component" value="Unassembled WGS sequence"/>
</dbReference>
<accession>A0A7W5DQJ2</accession>
<evidence type="ECO:0000256" key="1">
    <source>
        <dbReference type="ARBA" id="ARBA00004651"/>
    </source>
</evidence>
<evidence type="ECO:0000256" key="5">
    <source>
        <dbReference type="ARBA" id="ARBA00022989"/>
    </source>
</evidence>
<comment type="caution">
    <text evidence="8">The sequence shown here is derived from an EMBL/GenBank/DDBJ whole genome shotgun (WGS) entry which is preliminary data.</text>
</comment>
<keyword evidence="5 7" id="KW-1133">Transmembrane helix</keyword>
<organism evidence="8 9">
    <name type="scientific">Microbacter margulisiae</name>
    <dbReference type="NCBI Taxonomy" id="1350067"/>
    <lineage>
        <taxon>Bacteria</taxon>
        <taxon>Pseudomonadati</taxon>
        <taxon>Bacteroidota</taxon>
        <taxon>Bacteroidia</taxon>
        <taxon>Bacteroidales</taxon>
        <taxon>Porphyromonadaceae</taxon>
        <taxon>Microbacter</taxon>
    </lineage>
</organism>
<name>A0A7W5DQJ2_9PORP</name>
<dbReference type="EMBL" id="JACHYB010000001">
    <property type="protein sequence ID" value="MBB3187207.1"/>
    <property type="molecule type" value="Genomic_DNA"/>
</dbReference>
<dbReference type="GO" id="GO:0005886">
    <property type="term" value="C:plasma membrane"/>
    <property type="evidence" value="ECO:0007669"/>
    <property type="project" value="UniProtKB-SubCell"/>
</dbReference>
<dbReference type="PANTHER" id="PTHR30250">
    <property type="entry name" value="PST FAMILY PREDICTED COLANIC ACID TRANSPORTER"/>
    <property type="match status" value="1"/>
</dbReference>
<dbReference type="AlphaFoldDB" id="A0A7W5DQJ2"/>
<protein>
    <submittedName>
        <fullName evidence="8">O-antigen/teichoic acid export membrane protein</fullName>
    </submittedName>
</protein>
<feature type="transmembrane region" description="Helical" evidence="7">
    <location>
        <begin position="395"/>
        <end position="414"/>
    </location>
</feature>
<keyword evidence="4 7" id="KW-0812">Transmembrane</keyword>
<evidence type="ECO:0000256" key="7">
    <source>
        <dbReference type="SAM" id="Phobius"/>
    </source>
</evidence>
<proteinExistence type="inferred from homology"/>
<dbReference type="PANTHER" id="PTHR30250:SF10">
    <property type="entry name" value="LIPOPOLYSACCHARIDE BIOSYNTHESIS PROTEIN WZXC"/>
    <property type="match status" value="1"/>
</dbReference>
<comment type="subcellular location">
    <subcellularLocation>
        <location evidence="1">Cell membrane</location>
        <topology evidence="1">Multi-pass membrane protein</topology>
    </subcellularLocation>
</comment>
<keyword evidence="3" id="KW-1003">Cell membrane</keyword>
<feature type="transmembrane region" description="Helical" evidence="7">
    <location>
        <begin position="146"/>
        <end position="169"/>
    </location>
</feature>
<dbReference type="InterPro" id="IPR050833">
    <property type="entry name" value="Poly_Biosynth_Transport"/>
</dbReference>
<sequence>MEGLRKIKYFISSKIGIDKAIGFTIGGNLIQAAGSIVSLSLIALFLTKEEQGFYYTFGSILAIQVFFQLGFDTIITQYAAHETAHISTFNISQNETEQKAQSRLSSLLHFCIRWFSTLSIGLFVVLMIAGYLFFSKYSHNSNVEWKYPWIILVFNTCLAFIVIPIFSFIQGLGKVKEMAKLRLIQQSVNLIVLWILLYFGGHLYSAPVAGTVSLLIALVLLAFSEFRITLLRIWKLLGRWHINYKQEIFPYQWKIAVSWISGYFIFQLFNPVLFATSGAIVAGQMGMTMAVFNGLSGLTMSWITTKVPTFSKLFAKRDFKFADNLFNKTFKQVLSLNFLGVLALISIIVLLRYFKFSIGSRFLPVHLVVILGIGIFVNQMVFSWATYLRCHKKEPYLITSVVTGILAAASTLILGRKFGVNGLVIGYVTIICLMKIWEYRIFIHSKKIWHG</sequence>
<evidence type="ECO:0000313" key="9">
    <source>
        <dbReference type="Proteomes" id="UP000544222"/>
    </source>
</evidence>
<feature type="transmembrane region" description="Helical" evidence="7">
    <location>
        <begin position="21"/>
        <end position="46"/>
    </location>
</feature>
<feature type="transmembrane region" description="Helical" evidence="7">
    <location>
        <begin position="248"/>
        <end position="266"/>
    </location>
</feature>
<feature type="transmembrane region" description="Helical" evidence="7">
    <location>
        <begin position="334"/>
        <end position="354"/>
    </location>
</feature>
<gene>
    <name evidence="8" type="ORF">FHX64_001370</name>
</gene>
<keyword evidence="6 7" id="KW-0472">Membrane</keyword>
<evidence type="ECO:0000256" key="2">
    <source>
        <dbReference type="ARBA" id="ARBA00007430"/>
    </source>
</evidence>
<feature type="transmembrane region" description="Helical" evidence="7">
    <location>
        <begin position="206"/>
        <end position="228"/>
    </location>
</feature>
<evidence type="ECO:0000313" key="8">
    <source>
        <dbReference type="EMBL" id="MBB3187207.1"/>
    </source>
</evidence>
<comment type="similarity">
    <text evidence="2">Belongs to the polysaccharide synthase family.</text>
</comment>
<feature type="transmembrane region" description="Helical" evidence="7">
    <location>
        <begin position="52"/>
        <end position="71"/>
    </location>
</feature>
<feature type="transmembrane region" description="Helical" evidence="7">
    <location>
        <begin position="366"/>
        <end position="388"/>
    </location>
</feature>
<evidence type="ECO:0000256" key="3">
    <source>
        <dbReference type="ARBA" id="ARBA00022475"/>
    </source>
</evidence>
<reference evidence="8 9" key="1">
    <citation type="submission" date="2020-08" db="EMBL/GenBank/DDBJ databases">
        <title>Genomic Encyclopedia of Type Strains, Phase IV (KMG-IV): sequencing the most valuable type-strain genomes for metagenomic binning, comparative biology and taxonomic classification.</title>
        <authorList>
            <person name="Goeker M."/>
        </authorList>
    </citation>
    <scope>NUCLEOTIDE SEQUENCE [LARGE SCALE GENOMIC DNA]</scope>
    <source>
        <strain evidence="8 9">DSM 27471</strain>
    </source>
</reference>
<keyword evidence="9" id="KW-1185">Reference proteome</keyword>
<evidence type="ECO:0000256" key="6">
    <source>
        <dbReference type="ARBA" id="ARBA00023136"/>
    </source>
</evidence>
<evidence type="ECO:0000256" key="4">
    <source>
        <dbReference type="ARBA" id="ARBA00022692"/>
    </source>
</evidence>
<dbReference type="RefSeq" id="WP_183412997.1">
    <property type="nucleotide sequence ID" value="NZ_JACHYB010000001.1"/>
</dbReference>
<feature type="transmembrane region" description="Helical" evidence="7">
    <location>
        <begin position="420"/>
        <end position="437"/>
    </location>
</feature>